<dbReference type="EMBL" id="CAJVAP010000008">
    <property type="protein sequence ID" value="CAG7606405.1"/>
    <property type="molecule type" value="Genomic_DNA"/>
</dbReference>
<keyword evidence="3 4" id="KW-0560">Oxidoreductase</keyword>
<feature type="domain" description="Nitroreductase" evidence="5">
    <location>
        <begin position="16"/>
        <end position="168"/>
    </location>
</feature>
<dbReference type="GO" id="GO:0052873">
    <property type="term" value="F:FMN reductase (NADPH) activity"/>
    <property type="evidence" value="ECO:0007669"/>
    <property type="project" value="UniProtKB-EC"/>
</dbReference>
<keyword evidence="1 4" id="KW-0285">Flavoprotein</keyword>
<protein>
    <submittedName>
        <fullName evidence="6">NADPH-flavin oxidoreductase</fullName>
        <ecNumber evidence="6">1.5.1.38</ecNumber>
    </submittedName>
</protein>
<evidence type="ECO:0000313" key="6">
    <source>
        <dbReference type="EMBL" id="CAG7606405.1"/>
    </source>
</evidence>
<name>A0A916NMK8_9MICO</name>
<dbReference type="Pfam" id="PF00881">
    <property type="entry name" value="Nitroreductase"/>
    <property type="match status" value="1"/>
</dbReference>
<evidence type="ECO:0000256" key="1">
    <source>
        <dbReference type="ARBA" id="ARBA00022630"/>
    </source>
</evidence>
<evidence type="ECO:0000256" key="2">
    <source>
        <dbReference type="ARBA" id="ARBA00022643"/>
    </source>
</evidence>
<evidence type="ECO:0000256" key="3">
    <source>
        <dbReference type="ARBA" id="ARBA00023002"/>
    </source>
</evidence>
<evidence type="ECO:0000313" key="7">
    <source>
        <dbReference type="Proteomes" id="UP000693892"/>
    </source>
</evidence>
<dbReference type="EC" id="1.5.1.38" evidence="6"/>
<keyword evidence="2 4" id="KW-0288">FMN</keyword>
<keyword evidence="4" id="KW-0521">NADP</keyword>
<dbReference type="AlphaFoldDB" id="A0A916NMK8"/>
<keyword evidence="7" id="KW-1185">Reference proteome</keyword>
<reference evidence="6" key="1">
    <citation type="submission" date="2021-06" db="EMBL/GenBank/DDBJ databases">
        <authorList>
            <person name="Criscuolo A."/>
        </authorList>
    </citation>
    <scope>NUCLEOTIDE SEQUENCE</scope>
    <source>
        <strain evidence="6">CIP111803</strain>
    </source>
</reference>
<dbReference type="InterPro" id="IPR016446">
    <property type="entry name" value="Flavin_OxRdtase_Frp"/>
</dbReference>
<comment type="similarity">
    <text evidence="4">Belongs to the flavin oxidoreductase frp family.</text>
</comment>
<dbReference type="PANTHER" id="PTHR43425:SF2">
    <property type="entry name" value="OXYGEN-INSENSITIVE NADPH NITROREDUCTASE"/>
    <property type="match status" value="1"/>
</dbReference>
<accession>A0A916NMK8</accession>
<evidence type="ECO:0000256" key="4">
    <source>
        <dbReference type="PIRNR" id="PIRNR005426"/>
    </source>
</evidence>
<comment type="caution">
    <text evidence="6">The sequence shown here is derived from an EMBL/GenBank/DDBJ whole genome shotgun (WGS) entry which is preliminary data.</text>
</comment>
<gene>
    <name evidence="6" type="primary">frp</name>
    <name evidence="6" type="ORF">LEUCIP111803_00925</name>
</gene>
<dbReference type="Proteomes" id="UP000693892">
    <property type="component" value="Unassembled WGS sequence"/>
</dbReference>
<evidence type="ECO:0000259" key="5">
    <source>
        <dbReference type="Pfam" id="PF00881"/>
    </source>
</evidence>
<dbReference type="PANTHER" id="PTHR43425">
    <property type="entry name" value="OXYGEN-INSENSITIVE NADPH NITROREDUCTASE"/>
    <property type="match status" value="1"/>
</dbReference>
<organism evidence="6 7">
    <name type="scientific">Leucobacter soli</name>
    <dbReference type="NCBI Taxonomy" id="2812850"/>
    <lineage>
        <taxon>Bacteria</taxon>
        <taxon>Bacillati</taxon>
        <taxon>Actinomycetota</taxon>
        <taxon>Actinomycetes</taxon>
        <taxon>Micrococcales</taxon>
        <taxon>Microbacteriaceae</taxon>
        <taxon>Leucobacter</taxon>
    </lineage>
</organism>
<dbReference type="InterPro" id="IPR029479">
    <property type="entry name" value="Nitroreductase"/>
</dbReference>
<dbReference type="RefSeq" id="WP_218114548.1">
    <property type="nucleotide sequence ID" value="NZ_CAJVAP010000008.1"/>
</dbReference>
<dbReference type="PIRSF" id="PIRSF005426">
    <property type="entry name" value="Frp"/>
    <property type="match status" value="1"/>
</dbReference>
<sequence>MSDRIDSPVIEQQLAHRSVRRFLDVPVTDAQLGRIVSAAQRASTSSNLQAWTVVAIHDADRKRRISQAIGDHHYVEHAPVLLVWLADFARNAELIRSRGAEPATLGLIENTVLGSVDVGIAAQNALLAAESLGLGGLFIGGIRNDPAAVSAELELPQNVFPVVGMALGVPDPAEGTGLKPRLPLSAVLHREAYDPEAWRDGTEQYEENYREYFAGQGVESRSWARAVSGRLGTVEGMHGRHTMRESLRAQGFHSE</sequence>
<proteinExistence type="inferred from homology"/>